<dbReference type="Proteomes" id="UP000748752">
    <property type="component" value="Unassembled WGS sequence"/>
</dbReference>
<keyword evidence="2" id="KW-0489">Methyltransferase</keyword>
<dbReference type="Pfam" id="PF13649">
    <property type="entry name" value="Methyltransf_25"/>
    <property type="match status" value="1"/>
</dbReference>
<keyword evidence="2" id="KW-0808">Transferase</keyword>
<feature type="domain" description="Methyltransferase" evidence="1">
    <location>
        <begin position="53"/>
        <end position="141"/>
    </location>
</feature>
<evidence type="ECO:0000259" key="1">
    <source>
        <dbReference type="Pfam" id="PF13649"/>
    </source>
</evidence>
<protein>
    <submittedName>
        <fullName evidence="2">SAM-dependent methyltransferase</fullName>
    </submittedName>
</protein>
<dbReference type="PANTHER" id="PTHR43464">
    <property type="entry name" value="METHYLTRANSFERASE"/>
    <property type="match status" value="1"/>
</dbReference>
<dbReference type="CDD" id="cd02440">
    <property type="entry name" value="AdoMet_MTases"/>
    <property type="match status" value="1"/>
</dbReference>
<dbReference type="GO" id="GO:0008168">
    <property type="term" value="F:methyltransferase activity"/>
    <property type="evidence" value="ECO:0007669"/>
    <property type="project" value="UniProtKB-KW"/>
</dbReference>
<sequence length="208" mass="22994">MRPVPYRQVVRVSDHSCTYYDQQAHTFFDGTVEVDMTPLYGRFLPLLGDGAAILDAGCGSGRDALAFAKLGYSVTAFDASPALAALAENHTGQPVYCLRFQDITWQEQFDGIWACASLLHVPTVELPDVMDRLRAALKPGGILYASFKYGSGEREHHGRHFTDLDEPGLAGLLDQVPGLEPVETWVTGDLRPGREAERWLNTLLQRTD</sequence>
<name>A0ABS1CFL1_9GAMM</name>
<dbReference type="EMBL" id="NRRV01000010">
    <property type="protein sequence ID" value="MBK1630294.1"/>
    <property type="molecule type" value="Genomic_DNA"/>
</dbReference>
<proteinExistence type="predicted"/>
<dbReference type="InterPro" id="IPR041698">
    <property type="entry name" value="Methyltransf_25"/>
</dbReference>
<keyword evidence="3" id="KW-1185">Reference proteome</keyword>
<evidence type="ECO:0000313" key="3">
    <source>
        <dbReference type="Proteomes" id="UP000748752"/>
    </source>
</evidence>
<evidence type="ECO:0000313" key="2">
    <source>
        <dbReference type="EMBL" id="MBK1630294.1"/>
    </source>
</evidence>
<dbReference type="Gene3D" id="3.40.50.150">
    <property type="entry name" value="Vaccinia Virus protein VP39"/>
    <property type="match status" value="1"/>
</dbReference>
<reference evidence="2 3" key="1">
    <citation type="journal article" date="2020" name="Microorganisms">
        <title>Osmotic Adaptation and Compatible Solute Biosynthesis of Phototrophic Bacteria as Revealed from Genome Analyses.</title>
        <authorList>
            <person name="Imhoff J.F."/>
            <person name="Rahn T."/>
            <person name="Kunzel S."/>
            <person name="Keller A."/>
            <person name="Neulinger S.C."/>
        </authorList>
    </citation>
    <scope>NUCLEOTIDE SEQUENCE [LARGE SCALE GENOMIC DNA]</scope>
    <source>
        <strain evidence="2 3">DSM 6210</strain>
    </source>
</reference>
<accession>A0ABS1CFL1</accession>
<gene>
    <name evidence="2" type="ORF">CKO31_05935</name>
</gene>
<dbReference type="PANTHER" id="PTHR43464:SF94">
    <property type="entry name" value="MALONYL-[ACYL-CARRIER PROTEIN] O-METHYLTRANSFERASE"/>
    <property type="match status" value="1"/>
</dbReference>
<organism evidence="2 3">
    <name type="scientific">Thiohalocapsa halophila</name>
    <dbReference type="NCBI Taxonomy" id="69359"/>
    <lineage>
        <taxon>Bacteria</taxon>
        <taxon>Pseudomonadati</taxon>
        <taxon>Pseudomonadota</taxon>
        <taxon>Gammaproteobacteria</taxon>
        <taxon>Chromatiales</taxon>
        <taxon>Chromatiaceae</taxon>
        <taxon>Thiohalocapsa</taxon>
    </lineage>
</organism>
<dbReference type="InterPro" id="IPR029063">
    <property type="entry name" value="SAM-dependent_MTases_sf"/>
</dbReference>
<dbReference type="GO" id="GO:0032259">
    <property type="term" value="P:methylation"/>
    <property type="evidence" value="ECO:0007669"/>
    <property type="project" value="UniProtKB-KW"/>
</dbReference>
<dbReference type="SUPFAM" id="SSF53335">
    <property type="entry name" value="S-adenosyl-L-methionine-dependent methyltransferases"/>
    <property type="match status" value="1"/>
</dbReference>
<comment type="caution">
    <text evidence="2">The sequence shown here is derived from an EMBL/GenBank/DDBJ whole genome shotgun (WGS) entry which is preliminary data.</text>
</comment>